<name>A0A7R8VUF2_TIMDO</name>
<sequence length="190" mass="20733">MKPTFLIMVTGPHGSVASSSGYETGGPGFDSQLVPWVFFPKGESPQNSPGFEPALREQQCSLYLAVPPSSPLRSYVSMRTTVKHHVAGTVKCTVLAMAERYKIDGKSPSLKMGNYTLQVEVDEVGAEYEKIAREELRETPDVVPDAVTKLRELLKGEKRLFESPALFGPADKGFSLISWSISPVVGEVEV</sequence>
<protein>
    <submittedName>
        <fullName evidence="1">Uncharacterized protein</fullName>
    </submittedName>
</protein>
<proteinExistence type="predicted"/>
<gene>
    <name evidence="1" type="ORF">TDIB3V08_LOCUS9235</name>
</gene>
<accession>A0A7R8VUF2</accession>
<reference evidence="1" key="1">
    <citation type="submission" date="2020-11" db="EMBL/GenBank/DDBJ databases">
        <authorList>
            <person name="Tran Van P."/>
        </authorList>
    </citation>
    <scope>NUCLEOTIDE SEQUENCE</scope>
</reference>
<dbReference type="EMBL" id="OA570130">
    <property type="protein sequence ID" value="CAD7203058.1"/>
    <property type="molecule type" value="Genomic_DNA"/>
</dbReference>
<evidence type="ECO:0000313" key="1">
    <source>
        <dbReference type="EMBL" id="CAD7203058.1"/>
    </source>
</evidence>
<dbReference type="AlphaFoldDB" id="A0A7R8VUF2"/>
<organism evidence="1">
    <name type="scientific">Timema douglasi</name>
    <name type="common">Walking stick</name>
    <dbReference type="NCBI Taxonomy" id="61478"/>
    <lineage>
        <taxon>Eukaryota</taxon>
        <taxon>Metazoa</taxon>
        <taxon>Ecdysozoa</taxon>
        <taxon>Arthropoda</taxon>
        <taxon>Hexapoda</taxon>
        <taxon>Insecta</taxon>
        <taxon>Pterygota</taxon>
        <taxon>Neoptera</taxon>
        <taxon>Polyneoptera</taxon>
        <taxon>Phasmatodea</taxon>
        <taxon>Timematodea</taxon>
        <taxon>Timematoidea</taxon>
        <taxon>Timematidae</taxon>
        <taxon>Timema</taxon>
    </lineage>
</organism>